<dbReference type="InterPro" id="IPR050229">
    <property type="entry name" value="GlpE_sulfurtransferase"/>
</dbReference>
<feature type="domain" description="Rhodanese" evidence="2">
    <location>
        <begin position="25"/>
        <end position="114"/>
    </location>
</feature>
<proteinExistence type="predicted"/>
<dbReference type="InterPro" id="IPR001763">
    <property type="entry name" value="Rhodanese-like_dom"/>
</dbReference>
<keyword evidence="4" id="KW-1185">Reference proteome</keyword>
<evidence type="ECO:0000313" key="4">
    <source>
        <dbReference type="Proteomes" id="UP000721954"/>
    </source>
</evidence>
<dbReference type="Pfam" id="PF00581">
    <property type="entry name" value="Rhodanese"/>
    <property type="match status" value="1"/>
</dbReference>
<evidence type="ECO:0000256" key="1">
    <source>
        <dbReference type="SAM" id="MobiDB-lite"/>
    </source>
</evidence>
<dbReference type="Gene3D" id="3.40.250.10">
    <property type="entry name" value="Rhodanese-like domain"/>
    <property type="match status" value="1"/>
</dbReference>
<organism evidence="3 4">
    <name type="scientific">Streptomyces smyrnaeus</name>
    <dbReference type="NCBI Taxonomy" id="1387713"/>
    <lineage>
        <taxon>Bacteria</taxon>
        <taxon>Bacillati</taxon>
        <taxon>Actinomycetota</taxon>
        <taxon>Actinomycetes</taxon>
        <taxon>Kitasatosporales</taxon>
        <taxon>Streptomycetaceae</taxon>
        <taxon>Streptomyces</taxon>
    </lineage>
</organism>
<dbReference type="PANTHER" id="PTHR43031">
    <property type="entry name" value="FAD-DEPENDENT OXIDOREDUCTASE"/>
    <property type="match status" value="1"/>
</dbReference>
<dbReference type="EMBL" id="JAFFZM010000013">
    <property type="protein sequence ID" value="MBO8200885.1"/>
    <property type="molecule type" value="Genomic_DNA"/>
</dbReference>
<evidence type="ECO:0000313" key="3">
    <source>
        <dbReference type="EMBL" id="MBO8200885.1"/>
    </source>
</evidence>
<feature type="region of interest" description="Disordered" evidence="1">
    <location>
        <begin position="1"/>
        <end position="20"/>
    </location>
</feature>
<dbReference type="SMART" id="SM00450">
    <property type="entry name" value="RHOD"/>
    <property type="match status" value="1"/>
</dbReference>
<dbReference type="Proteomes" id="UP000721954">
    <property type="component" value="Unassembled WGS sequence"/>
</dbReference>
<comment type="caution">
    <text evidence="3">The sequence shown here is derived from an EMBL/GenBank/DDBJ whole genome shotgun (WGS) entry which is preliminary data.</text>
</comment>
<sequence length="121" mass="12977">MPSSLRLLRRSPGRLSPAQAHRHLRDEQAVLLDVREMSEWLSGHAPCALHLPLSRLRAGSPLPAAAHGKPILVICRSGHRSQQAAELLTARGVEARDITGGMIAWAREGLPVADESSGSIA</sequence>
<dbReference type="InterPro" id="IPR036873">
    <property type="entry name" value="Rhodanese-like_dom_sf"/>
</dbReference>
<reference evidence="3 4" key="1">
    <citation type="submission" date="2021-02" db="EMBL/GenBank/DDBJ databases">
        <title>Streptomyces spirodelae sp. nov., isolated from duckweed.</title>
        <authorList>
            <person name="Saimee Y."/>
            <person name="Duangmal K."/>
        </authorList>
    </citation>
    <scope>NUCLEOTIDE SEQUENCE [LARGE SCALE GENOMIC DNA]</scope>
    <source>
        <strain evidence="3 4">DSM 42105</strain>
    </source>
</reference>
<name>A0ABS3XZQ0_9ACTN</name>
<dbReference type="PROSITE" id="PS50206">
    <property type="entry name" value="RHODANESE_3"/>
    <property type="match status" value="1"/>
</dbReference>
<dbReference type="SUPFAM" id="SSF52821">
    <property type="entry name" value="Rhodanese/Cell cycle control phosphatase"/>
    <property type="match status" value="1"/>
</dbReference>
<evidence type="ECO:0000259" key="2">
    <source>
        <dbReference type="PROSITE" id="PS50206"/>
    </source>
</evidence>
<dbReference type="PANTHER" id="PTHR43031:SF1">
    <property type="entry name" value="PYRIDINE NUCLEOTIDE-DISULPHIDE OXIDOREDUCTASE"/>
    <property type="match status" value="1"/>
</dbReference>
<accession>A0ABS3XZQ0</accession>
<protein>
    <submittedName>
        <fullName evidence="3">Rhodanese-like domain-containing protein</fullName>
    </submittedName>
</protein>
<gene>
    <name evidence="3" type="ORF">JW613_21615</name>
</gene>
<dbReference type="CDD" id="cd00158">
    <property type="entry name" value="RHOD"/>
    <property type="match status" value="1"/>
</dbReference>